<organism evidence="1 2">
    <name type="scientific">Araneus ventricosus</name>
    <name type="common">Orbweaver spider</name>
    <name type="synonym">Epeira ventricosa</name>
    <dbReference type="NCBI Taxonomy" id="182803"/>
    <lineage>
        <taxon>Eukaryota</taxon>
        <taxon>Metazoa</taxon>
        <taxon>Ecdysozoa</taxon>
        <taxon>Arthropoda</taxon>
        <taxon>Chelicerata</taxon>
        <taxon>Arachnida</taxon>
        <taxon>Araneae</taxon>
        <taxon>Araneomorphae</taxon>
        <taxon>Entelegynae</taxon>
        <taxon>Araneoidea</taxon>
        <taxon>Araneidae</taxon>
        <taxon>Araneus</taxon>
    </lineage>
</organism>
<accession>A0A4Y2ARD7</accession>
<keyword evidence="2" id="KW-1185">Reference proteome</keyword>
<dbReference type="EMBL" id="BGPR01081143">
    <property type="protein sequence ID" value="GBL81746.1"/>
    <property type="molecule type" value="Genomic_DNA"/>
</dbReference>
<evidence type="ECO:0000313" key="2">
    <source>
        <dbReference type="Proteomes" id="UP000499080"/>
    </source>
</evidence>
<evidence type="ECO:0000313" key="1">
    <source>
        <dbReference type="EMBL" id="GBL81746.1"/>
    </source>
</evidence>
<proteinExistence type="predicted"/>
<reference evidence="1 2" key="1">
    <citation type="journal article" date="2019" name="Sci. Rep.">
        <title>Orb-weaving spider Araneus ventricosus genome elucidates the spidroin gene catalogue.</title>
        <authorList>
            <person name="Kono N."/>
            <person name="Nakamura H."/>
            <person name="Ohtoshi R."/>
            <person name="Moran D.A.P."/>
            <person name="Shinohara A."/>
            <person name="Yoshida Y."/>
            <person name="Fujiwara M."/>
            <person name="Mori M."/>
            <person name="Tomita M."/>
            <person name="Arakawa K."/>
        </authorList>
    </citation>
    <scope>NUCLEOTIDE SEQUENCE [LARGE SCALE GENOMIC DNA]</scope>
</reference>
<sequence>MRFSQYITSDLGDSQKKSFIALQKCCTVTYIYHILCLATGLRNPMDPGSKPESCKSAAYASLVGVESDMEGQKSSRWFGAEIEREC</sequence>
<gene>
    <name evidence="1" type="ORF">AVEN_245386_1</name>
</gene>
<protein>
    <submittedName>
        <fullName evidence="1">Uncharacterized protein</fullName>
    </submittedName>
</protein>
<comment type="caution">
    <text evidence="1">The sequence shown here is derived from an EMBL/GenBank/DDBJ whole genome shotgun (WGS) entry which is preliminary data.</text>
</comment>
<dbReference type="Proteomes" id="UP000499080">
    <property type="component" value="Unassembled WGS sequence"/>
</dbReference>
<dbReference type="AlphaFoldDB" id="A0A4Y2ARD7"/>
<name>A0A4Y2ARD7_ARAVE</name>